<sequence length="71" mass="8044">MARSLFGLGETMIDHEGFARFTAHLPPRDPVRSEAAAERIRVQLTGPDRVGRVDWPPLPRTRRPRTGQPRS</sequence>
<feature type="region of interest" description="Disordered" evidence="1">
    <location>
        <begin position="44"/>
        <end position="71"/>
    </location>
</feature>
<evidence type="ECO:0000313" key="2">
    <source>
        <dbReference type="EMBL" id="MBB5492354.1"/>
    </source>
</evidence>
<keyword evidence="3" id="KW-1185">Reference proteome</keyword>
<dbReference type="Proteomes" id="UP000579647">
    <property type="component" value="Unassembled WGS sequence"/>
</dbReference>
<proteinExistence type="predicted"/>
<name>A0A840W8F6_9ACTN</name>
<evidence type="ECO:0000256" key="1">
    <source>
        <dbReference type="SAM" id="MobiDB-lite"/>
    </source>
</evidence>
<reference evidence="2 3" key="1">
    <citation type="submission" date="2020-08" db="EMBL/GenBank/DDBJ databases">
        <title>Sequencing the genomes of 1000 actinobacteria strains.</title>
        <authorList>
            <person name="Klenk H.-P."/>
        </authorList>
    </citation>
    <scope>NUCLEOTIDE SEQUENCE [LARGE SCALE GENOMIC DNA]</scope>
    <source>
        <strain evidence="2 3">DSM 44598</strain>
    </source>
</reference>
<evidence type="ECO:0000313" key="3">
    <source>
        <dbReference type="Proteomes" id="UP000579647"/>
    </source>
</evidence>
<organism evidence="2 3">
    <name type="scientific">Nocardiopsis metallicus</name>
    <dbReference type="NCBI Taxonomy" id="179819"/>
    <lineage>
        <taxon>Bacteria</taxon>
        <taxon>Bacillati</taxon>
        <taxon>Actinomycetota</taxon>
        <taxon>Actinomycetes</taxon>
        <taxon>Streptosporangiales</taxon>
        <taxon>Nocardiopsidaceae</taxon>
        <taxon>Nocardiopsis</taxon>
    </lineage>
</organism>
<protein>
    <submittedName>
        <fullName evidence="2">Uncharacterized protein</fullName>
    </submittedName>
</protein>
<comment type="caution">
    <text evidence="2">The sequence shown here is derived from an EMBL/GenBank/DDBJ whole genome shotgun (WGS) entry which is preliminary data.</text>
</comment>
<dbReference type="AlphaFoldDB" id="A0A840W8F6"/>
<dbReference type="RefSeq" id="WP_184365834.1">
    <property type="nucleotide sequence ID" value="NZ_BAAAKM010000003.1"/>
</dbReference>
<accession>A0A840W8F6</accession>
<dbReference type="EMBL" id="JACHDO010000001">
    <property type="protein sequence ID" value="MBB5492354.1"/>
    <property type="molecule type" value="Genomic_DNA"/>
</dbReference>
<gene>
    <name evidence="2" type="ORF">HNR07_003491</name>
</gene>